<feature type="region of interest" description="Disordered" evidence="2">
    <location>
        <begin position="3770"/>
        <end position="3791"/>
    </location>
</feature>
<feature type="region of interest" description="Disordered" evidence="2">
    <location>
        <begin position="2684"/>
        <end position="2776"/>
    </location>
</feature>
<feature type="transmembrane region" description="Helical" evidence="3">
    <location>
        <begin position="2405"/>
        <end position="2423"/>
    </location>
</feature>
<feature type="compositionally biased region" description="Basic and acidic residues" evidence="2">
    <location>
        <begin position="2514"/>
        <end position="2531"/>
    </location>
</feature>
<evidence type="ECO:0000313" key="5">
    <source>
        <dbReference type="Proteomes" id="UP000220605"/>
    </source>
</evidence>
<keyword evidence="3" id="KW-0812">Transmembrane</keyword>
<dbReference type="Gene3D" id="2.130.10.30">
    <property type="entry name" value="Regulator of chromosome condensation 1/beta-lactamase-inhibitor protein II"/>
    <property type="match status" value="1"/>
</dbReference>
<dbReference type="OrthoDB" id="5370059at2759"/>
<sequence length="4239" mass="496812">MGNCKSYSANFNVYKSNTNELYENLICHFVKQDKLSFCQKAFVIYEFLKRKPESKDECVYYIAQCAHRKKVKNALVYLSEEHNIEILNFLLKLFKKMNNEYYNNRSNFYFSSYYNYFLRDESKFANFYEQMSIIQRIYNFVRLKYILENICLHVYFEDLDNSSEFYQVNENIVKKNFHASELVKEKSIELFHLNKKLLGNLSTERKKMIYMVKRSFINVEDFCRNDLSCNAFDDFKMANVMCLYILNNNYKIKSILYNIFTILFFINKYVSLYGPERGDDGANKNRENEHAGGKKRLDEKEKYSFAHRNVYATYLFVCLCLSFDNKVEEDAIFNANVNINQREVTFVKYVNEFLDICTYSHKKINKFFSQESKEKRSYHCSVRAIKNAYMNDNLVNSHYICQRRYIKSVLNVGNSNYFIKNNMMVFCFILFESSRAALSRTSSKKSNLDPQGNKSFFEMNSSLFRRGSHVYEEKVTLRRKLWRKVVRSIKFRHGGKGGHYYSAGGSARGEQNGNDNDNDNDNEQENEQDNEPTSEHYKDRQNDDKSEARRTLSLNSDLKRTDHVEFDLNNVALFRVDLYSLNLEGNDKSEEKLHNYVKLYSIERSNNNHRYVSKKMESHADHELVQTMKENIVHIISVLKTMRNKEICYISPASYYDESYGKMKKEKKTFPNGSDTRVESNDNSNRSKSTDKTFKKERGEETNLMSKNYVHFESQNYMNEENSTKHLNESEEGKKGPFGFTTQNELKKPFFIGVQDTFVPFEMDKLIMKGTNLNCAREEVIKREKKLYDQVASHARAITKGYEHSGKGGGESSGEFCQKKEEVLREDGNSKGGKRSPCGKVQSGMMKKREGEIFRMQNGQSQKSTNCPQFGSTCEEANLLTSEELTNGKGVERTFKGYSSADNAKHVKVASNRLSRTMRRGDSVEASRKSPQWDFSPLHEATRMDIVARDANGANEAKCNNRVDKQRGEKINRKKEQVQKDEAEDEEEDDEGLHLRNPPIDVPNYEEEIYQSDTPDCFKIFVQHKPVGEMSPFVNHQYVNVHFDMFKIHGGGKKLLLSTYVSTEKAVPYKITLNRNERFEYMMDLLFLHLNYNRLYFVYIPKKYICGNGCSGSKGENNPFLNFMCCSCDIVLENLRITPGESLRSSPVDAHMPAYFERTHFVELILLLLVDMVKTYSKIKKLQCHFDSKCKEFIKSFYHYFVAKVKKRNSIFCKEKKTNILAITSDLLKKTNAKNSDQESVLSNDLNLSSIRRRSVFNERYATGKEGSNVEAKSQMMNVSSTLHSEPCTSNANAGKNAINGKADNASASGGNNCGSTISEERASALNSLHLHRVNVEKTLDVGYKYKNIYIKVIDIKLYEYISDYVNYIRENNSYYYLSPYLFVYRFRGLCFLCIPVCNNFYLIFHLFFFHLLNCSHFFNYKISFSRGANEEKASKGNYIQHSSNNFLYINNIIRILNVHKNNKAYMKYCSLVKEPQNSSTICHYYKWKKNKIIVDIRNSFSSPYFIRTKSFISFIESTNLHINLKKLYLNKDYTFSLKLDKKNKPPNECYSNANDIIFMFNHYFNIYTYFYDEKKNSPSKELFHHSRYIIIPYFKDVYIRRDNLHIYLKMLEDEHTTDTFSDKMCLDEEERSSSEVYDKVQGDEKDLSKGEEERKAYKYSFIYNLYENYGDIFINYFYLLLNKLILEIANEIKVNNFLSIRNFLQLLNKYEVNFDTFFWVLYDNYVNIYKKYCAHAELVKFFNNNNRSETYDFDYLKKIKYNCCNKKKFYVRRILLFSVCVLLAFICKRILEFFVINLNCPYESVFSGICLFFFSSSKKREPNDNLHLNLLKSIYFNLFLSLSFVLQYIPLNVQYLNLFKIIRKVRKYKIILAFCLNYICGVNLPFYILYELQHMPQSLLNEFFSLNREDASNCACGHVELGSAKSANECKDKICYAEREHLEWVDEHGDCSIPNDALPLSKNKKMNKKILKRYRYKAEKKKNRNFLQLMIKMHFNAGPRTFTFHDFTQASDNILTYFSNRNMHHLKQGRSAHGDLFALIYSHFVNFLFSFYQRGNFRLSELQSGPSGNYSNGEMGDTEMVPTSELLNDVTKKVSAFCENSSEYIKDATVALPRCSMFSLRADFPYFGVHQLMEENIFHVLLNITETHYSHLLIILPIFTKENFNLLTHDLKVYLINIFFYIFIRTDKYKICDMSNKKRQFAKAGKSGPMKQKQNNTFRVSRTNDMSGETTAKDFFLNNALDYSTRNYLEIIRTEGRYAPSDNPNIDEYEYGCRHEAETGNEETEYETENKRETENEAETQTETDTDLEGVNKNAKEHAVFQREGGSVGNMKERVKMILLDNDYNVYLIQFFFKIVLRIIPFFKQKRKNKHPSSAKSTIIYNVKIILNLFRSFQNVILSMKNNFYVFIYYFFIKGYISLILLNTHRALKCFKKVFVLVVFFFGNPINSLNSHPFLVYVTYILYVLTVLSKLNVVNFHEQSTQEGNKIVADDTHEKRHPGQSDGINNGEQSGSHQREKKEPAEQNEERGEKSISLGEDSAPPSNPWLKQKYEVWMYLEIIRTIKRNYVKFNNNIYLVPLNYLFINMKKLFKKYSDEEKRTHKIHKTDDKDEVDKNLKRKKTSVPKKEKLEDNSLLKEINLNEKMEDKSLLININNSFVSLYPTVKNVRVPKVYLKGDIDKSFPSSADFAKRTNVSEQKAGSEGKNRKKKEIHDVAEPKDVKRDHKGEQREEAKSPSNVTPPVEEPPNARQKKEKKSTPMNASDLPRDGPPPEKEETVKDKCAKLIYARVDKKDTSNLLLYNLIYINKMNRKLNKCKFVSFNFKYEHYKKIISDYSKYYKIVLETFKRKLCECYYAYTFGNNENGSLAIGTPSYLKLSPTIGSMGYDKNKKSVKRGTDFWFTNNLQLIPIKVKKMCMNEGMISIIDKKHNLYIGGNNTFFETRNELNFKEKSTKLKNNEKRKLKNNPIGSNEKIEIDKFFTNLRLKKMKKQEKNFLDYNSSSGDSDILLFGNSSGHNEITNFLKPMFHCEKLIDCYNSVDHKNKSLCNCTMCCAPLNVISDNFSSCESDVCSSFDSEDSDVTYIKVNDVDEINKNMNINMLLNSDTDKSFYVKKRNYYLKKVSIDNFNIYNSILYSSSYANQYLAYVLPDQKSSTKLVKRFFRQISNEYYGERATNSLKYDPNETVEREKRNYDDYKYSKKYIKGQKKKNARGNCKKNAASTKGKSETILLDSNLNNNKFIYNFIHDIKSRVKFTDIYNGADFVISINNFGHVYSWGNNKYGCLGTGDKINRYAPTLINPGHFFLYDFEKLQIHTNYKTEIKIKGSEKINSRCCENILYNSLILETIKKNIYNKNKSAQSALKESSVKCNDSDGKLGNSSNLLNGNKYKDEDFFTLKTNNIYTSENMFNFENLEVKNVVISVHKIYVPISSIFCGNNHVCAYSNGSIFMWGEQKLGQTSVPFENIYFDSFNKSEFSDSDSNNNYKKKKNEKKENDKNKMSELLSSSVSSSTTESYYFNMIDKKKIENIKNKFNKGKLSFCKKKFSFNVENPIQNSFNITNNEILLNDRKLKIHSNLNSMNNIKRKKINNNLVLVPIQVCIFNLSYRVKKNENNANNKITSIESIEAKDKCSVQNLINLHCNLHDLENDDGNDNNRNVNKSSQKKAEPQNGNIKRKNSYIRIFDYLETFIKAEVVNIYMSLFRNDINIYTNIPNNININPYIYGMKFYDYNFYDEKYMNVQDYYSETHNRKECTHNSNKKLNVSNENDCKHEYDDLHKKGNDEKGTDKKDYDNSLNSQKKIDILNVDDPNKFVKLMKENETINPQIYEYIEKEETVCINIKLIIFLFLFVKKKYMTIFLNNILMVSNVSCGEANTVITCFKKSIYDKYYQYIMKNITCSDNYKHMESEKMKSKMSSNFPECYFSSASELSDFIYRNDIYDIKNYTSTIVNWGDKSFDEFKLMNSTYSCSDTSRLYRMIEEILAHYMCIYVCGRDTNNNLCVNNINQSVYTFTRITNNFFYYNFNNFLFLYKYNYYLYYIHKNNVHINHNNDTTHIQNNPLTTFKNRFNTFANKENNTNITNSKAQGISPNQFIIIKKIVCSNIVTCVLDIQNNVYMAGDLKYYFPNYFQHMAYGSSPFIKINLNNTKTIKNISINENNIFLIYDDNSIKMLGYNDYIDFFKYNHPVFFTNKHNQKHPYNMLTIPNSDFLVKQVHTGNNCAVFVMKKKRGKKPSKKSIKHFN</sequence>
<feature type="compositionally biased region" description="Polar residues" evidence="2">
    <location>
        <begin position="671"/>
        <end position="687"/>
    </location>
</feature>
<feature type="compositionally biased region" description="Polar residues" evidence="2">
    <location>
        <begin position="2503"/>
        <end position="2513"/>
    </location>
</feature>
<keyword evidence="3" id="KW-1133">Transmembrane helix</keyword>
<feature type="transmembrane region" description="Helical" evidence="3">
    <location>
        <begin position="1871"/>
        <end position="1891"/>
    </location>
</feature>
<feature type="compositionally biased region" description="Acidic residues" evidence="2">
    <location>
        <begin position="982"/>
        <end position="991"/>
    </location>
</feature>
<feature type="compositionally biased region" description="Basic and acidic residues" evidence="2">
    <location>
        <begin position="2764"/>
        <end position="2776"/>
    </location>
</feature>
<feature type="transmembrane region" description="Helical" evidence="3">
    <location>
        <begin position="1770"/>
        <end position="1788"/>
    </location>
</feature>
<feature type="region of interest" description="Disordered" evidence="2">
    <location>
        <begin position="2486"/>
        <end position="2541"/>
    </location>
</feature>
<evidence type="ECO:0000313" key="4">
    <source>
        <dbReference type="EMBL" id="VUZ94938.1"/>
    </source>
</evidence>
<feature type="region of interest" description="Disordered" evidence="2">
    <location>
        <begin position="957"/>
        <end position="998"/>
    </location>
</feature>
<evidence type="ECO:0000256" key="1">
    <source>
        <dbReference type="PROSITE-ProRule" id="PRU00235"/>
    </source>
</evidence>
<feature type="compositionally biased region" description="Acidic residues" evidence="2">
    <location>
        <begin position="2297"/>
        <end position="2309"/>
    </location>
</feature>
<evidence type="ECO:0000256" key="2">
    <source>
        <dbReference type="SAM" id="MobiDB-lite"/>
    </source>
</evidence>
<feature type="transmembrane region" description="Helical" evidence="3">
    <location>
        <begin position="1835"/>
        <end position="1859"/>
    </location>
</feature>
<feature type="compositionally biased region" description="Basic and acidic residues" evidence="2">
    <location>
        <begin position="3770"/>
        <end position="3790"/>
    </location>
</feature>
<feature type="region of interest" description="Disordered" evidence="2">
    <location>
        <begin position="3475"/>
        <end position="3504"/>
    </location>
</feature>
<feature type="compositionally biased region" description="Basic and acidic residues" evidence="2">
    <location>
        <begin position="688"/>
        <end position="700"/>
    </location>
</feature>
<name>A0A564ZSR4_PLAVI</name>
<feature type="repeat" description="RCC1" evidence="1">
    <location>
        <begin position="3270"/>
        <end position="3297"/>
    </location>
</feature>
<feature type="region of interest" description="Disordered" evidence="2">
    <location>
        <begin position="3646"/>
        <end position="3669"/>
    </location>
</feature>
<proteinExistence type="predicted"/>
<feature type="region of interest" description="Disordered" evidence="2">
    <location>
        <begin position="666"/>
        <end position="700"/>
    </location>
</feature>
<dbReference type="PROSITE" id="PS50012">
    <property type="entry name" value="RCC1_3"/>
    <property type="match status" value="1"/>
</dbReference>
<evidence type="ECO:0000256" key="3">
    <source>
        <dbReference type="SAM" id="Phobius"/>
    </source>
</evidence>
<feature type="compositionally biased region" description="Low complexity" evidence="2">
    <location>
        <begin position="500"/>
        <end position="515"/>
    </location>
</feature>
<dbReference type="EMBL" id="LT635618">
    <property type="protein sequence ID" value="VUZ94938.1"/>
    <property type="molecule type" value="Genomic_DNA"/>
</dbReference>
<dbReference type="InterPro" id="IPR009091">
    <property type="entry name" value="RCC1/BLIP-II"/>
</dbReference>
<feature type="compositionally biased region" description="Basic and acidic residues" evidence="2">
    <location>
        <begin position="959"/>
        <end position="981"/>
    </location>
</feature>
<feature type="transmembrane region" description="Helical" evidence="3">
    <location>
        <begin position="2435"/>
        <end position="2464"/>
    </location>
</feature>
<dbReference type="Proteomes" id="UP000220605">
    <property type="component" value="Chromosome 7"/>
</dbReference>
<feature type="compositionally biased region" description="Acidic residues" evidence="2">
    <location>
        <begin position="516"/>
        <end position="532"/>
    </location>
</feature>
<dbReference type="InterPro" id="IPR000408">
    <property type="entry name" value="Reg_chr_condens"/>
</dbReference>
<feature type="compositionally biased region" description="Basic and acidic residues" evidence="2">
    <location>
        <begin position="2699"/>
        <end position="2733"/>
    </location>
</feature>
<dbReference type="VEuPathDB" id="PlasmoDB:PVPAM_070036900"/>
<dbReference type="InterPro" id="IPR051553">
    <property type="entry name" value="Ran_GTPase-activating"/>
</dbReference>
<feature type="region of interest" description="Disordered" evidence="2">
    <location>
        <begin position="824"/>
        <end position="844"/>
    </location>
</feature>
<organism evidence="4 5">
    <name type="scientific">Plasmodium vivax</name>
    <name type="common">malaria parasite P. vivax</name>
    <dbReference type="NCBI Taxonomy" id="5855"/>
    <lineage>
        <taxon>Eukaryota</taxon>
        <taxon>Sar</taxon>
        <taxon>Alveolata</taxon>
        <taxon>Apicomplexa</taxon>
        <taxon>Aconoidasida</taxon>
        <taxon>Haemosporida</taxon>
        <taxon>Plasmodiidae</taxon>
        <taxon>Plasmodium</taxon>
        <taxon>Plasmodium (Plasmodium)</taxon>
    </lineage>
</organism>
<reference evidence="5" key="1">
    <citation type="submission" date="2016-07" db="EMBL/GenBank/DDBJ databases">
        <authorList>
            <consortium name="Pathogen Informatics"/>
        </authorList>
    </citation>
    <scope>NUCLEOTIDE SEQUENCE [LARGE SCALE GENOMIC DNA]</scope>
</reference>
<feature type="region of interest" description="Disordered" evidence="2">
    <location>
        <begin position="500"/>
        <end position="549"/>
    </location>
</feature>
<feature type="compositionally biased region" description="Basic and acidic residues" evidence="2">
    <location>
        <begin position="3489"/>
        <end position="3498"/>
    </location>
</feature>
<dbReference type="PANTHER" id="PTHR45982">
    <property type="entry name" value="REGULATOR OF CHROMOSOME CONDENSATION"/>
    <property type="match status" value="1"/>
</dbReference>
<protein>
    <submittedName>
        <fullName evidence="4">Uncharacterized protein</fullName>
    </submittedName>
</protein>
<dbReference type="VEuPathDB" id="PlasmoDB:PVW1_070036100"/>
<dbReference type="Pfam" id="PF00415">
    <property type="entry name" value="RCC1"/>
    <property type="match status" value="1"/>
</dbReference>
<dbReference type="VEuPathDB" id="PlasmoDB:PVX_100005"/>
<feature type="compositionally biased region" description="Basic and acidic residues" evidence="2">
    <location>
        <begin position="533"/>
        <end position="549"/>
    </location>
</feature>
<gene>
    <name evidence="4" type="ORF">PVP01_0729400</name>
</gene>
<dbReference type="VEuPathDB" id="PlasmoDB:PVP01_0729400"/>
<dbReference type="SUPFAM" id="SSF50985">
    <property type="entry name" value="RCC1/BLIP-II"/>
    <property type="match status" value="3"/>
</dbReference>
<dbReference type="PANTHER" id="PTHR45982:SF1">
    <property type="entry name" value="REGULATOR OF CHROMOSOME CONDENSATION"/>
    <property type="match status" value="1"/>
</dbReference>
<feature type="region of interest" description="Disordered" evidence="2">
    <location>
        <begin position="2278"/>
        <end position="2312"/>
    </location>
</feature>
<accession>A0A564ZSR4</accession>
<feature type="transmembrane region" description="Helical" evidence="3">
    <location>
        <begin position="1390"/>
        <end position="1413"/>
    </location>
</feature>
<feature type="compositionally biased region" description="Basic and acidic residues" evidence="2">
    <location>
        <begin position="2489"/>
        <end position="2500"/>
    </location>
</feature>
<keyword evidence="3" id="KW-0472">Membrane</keyword>